<protein>
    <submittedName>
        <fullName evidence="4">Chorismate-binding protein</fullName>
    </submittedName>
</protein>
<dbReference type="InterPro" id="IPR019999">
    <property type="entry name" value="Anth_synth_I-like"/>
</dbReference>
<organism evidence="4 5">
    <name type="scientific">Luteimonas padinae</name>
    <dbReference type="NCBI Taxonomy" id="1714359"/>
    <lineage>
        <taxon>Bacteria</taxon>
        <taxon>Pseudomonadati</taxon>
        <taxon>Pseudomonadota</taxon>
        <taxon>Gammaproteobacteria</taxon>
        <taxon>Lysobacterales</taxon>
        <taxon>Lysobacteraceae</taxon>
        <taxon>Luteimonas</taxon>
    </lineage>
</organism>
<dbReference type="Pfam" id="PF04715">
    <property type="entry name" value="Anth_synt_I_N"/>
    <property type="match status" value="1"/>
</dbReference>
<evidence type="ECO:0000313" key="4">
    <source>
        <dbReference type="EMBL" id="MFC0716954.1"/>
    </source>
</evidence>
<feature type="compositionally biased region" description="Gly residues" evidence="1">
    <location>
        <begin position="69"/>
        <end position="80"/>
    </location>
</feature>
<comment type="caution">
    <text evidence="4">The sequence shown here is derived from an EMBL/GenBank/DDBJ whole genome shotgun (WGS) entry which is preliminary data.</text>
</comment>
<feature type="domain" description="Anthranilate synthase component I N-terminal" evidence="3">
    <location>
        <begin position="17"/>
        <end position="166"/>
    </location>
</feature>
<dbReference type="InterPro" id="IPR006805">
    <property type="entry name" value="Anth_synth_I_N"/>
</dbReference>
<evidence type="ECO:0000259" key="3">
    <source>
        <dbReference type="Pfam" id="PF04715"/>
    </source>
</evidence>
<feature type="domain" description="Chorismate-utilising enzyme C-terminal" evidence="2">
    <location>
        <begin position="246"/>
        <end position="500"/>
    </location>
</feature>
<dbReference type="RefSeq" id="WP_189496665.1">
    <property type="nucleotide sequence ID" value="NZ_BMZT01000005.1"/>
</dbReference>
<feature type="region of interest" description="Disordered" evidence="1">
    <location>
        <begin position="63"/>
        <end position="89"/>
    </location>
</feature>
<gene>
    <name evidence="4" type="ORF">ACFFFU_04170</name>
</gene>
<reference evidence="4 5" key="1">
    <citation type="submission" date="2024-09" db="EMBL/GenBank/DDBJ databases">
        <authorList>
            <person name="Sun Q."/>
            <person name="Mori K."/>
        </authorList>
    </citation>
    <scope>NUCLEOTIDE SEQUENCE [LARGE SCALE GENOMIC DNA]</scope>
    <source>
        <strain evidence="4 5">KCTC 52403</strain>
    </source>
</reference>
<dbReference type="Gene3D" id="3.60.120.10">
    <property type="entry name" value="Anthranilate synthase"/>
    <property type="match status" value="1"/>
</dbReference>
<evidence type="ECO:0000256" key="1">
    <source>
        <dbReference type="SAM" id="MobiDB-lite"/>
    </source>
</evidence>
<dbReference type="Proteomes" id="UP001589898">
    <property type="component" value="Unassembled WGS sequence"/>
</dbReference>
<name>A0ABV6SU52_9GAMM</name>
<dbReference type="EMBL" id="JBHLTF010000009">
    <property type="protein sequence ID" value="MFC0716954.1"/>
    <property type="molecule type" value="Genomic_DNA"/>
</dbReference>
<evidence type="ECO:0000313" key="5">
    <source>
        <dbReference type="Proteomes" id="UP001589898"/>
    </source>
</evidence>
<proteinExistence type="predicted"/>
<dbReference type="PRINTS" id="PR00095">
    <property type="entry name" value="ANTSNTHASEI"/>
</dbReference>
<dbReference type="InterPro" id="IPR015890">
    <property type="entry name" value="Chorismate_C"/>
</dbReference>
<dbReference type="PANTHER" id="PTHR11236:SF9">
    <property type="entry name" value="ANTHRANILATE SYNTHASE COMPONENT 1"/>
    <property type="match status" value="1"/>
</dbReference>
<accession>A0ABV6SU52</accession>
<dbReference type="SUPFAM" id="SSF56322">
    <property type="entry name" value="ADC synthase"/>
    <property type="match status" value="1"/>
</dbReference>
<dbReference type="Pfam" id="PF00425">
    <property type="entry name" value="Chorismate_bind"/>
    <property type="match status" value="1"/>
</dbReference>
<keyword evidence="5" id="KW-1185">Reference proteome</keyword>
<dbReference type="PANTHER" id="PTHR11236">
    <property type="entry name" value="AMINOBENZOATE/ANTHRANILATE SYNTHASE"/>
    <property type="match status" value="1"/>
</dbReference>
<evidence type="ECO:0000259" key="2">
    <source>
        <dbReference type="Pfam" id="PF00425"/>
    </source>
</evidence>
<sequence length="510" mass="53458">MTHVRALAHGFDLLALQQRAPARYPLLLESVASGTAQGRWDMLLASDGTRLVLGRDGRVRRDRLADGDSGSGAVDGGVAGEGAAAHRSDDVDHDHDFLRALDADWRALHRPPDASPWPFQGGWALLLGYELAAQVEPVLRLPASPGALPVAVACRCRGAVLRDRLSGEVVAVAEEGAEALLDAVLADIGGLPTPADAADTVANPAAAQAGSGECGALGALGARAAQPATGDTGWPTLLACSEDPGETYTAAAARALDYIRAGDVFQVNLSRGWQARFDAPLAPAALYERLRRANPAPFAGLFDLGEAGAVVSASPERLVSVRGDLVETRPIAGTRPRLPGDDDAGRIRELIGHAKERAEHVMLVDLERNDLGRVCRGGSVEVDELMVVESYAHVHHIVSNVRGRLRDDATPGAVLRAVFPGGTITGAPKVRCMEIIAELEGVGRGAYTGAMGWLDRSGDLDLNILIRSAEVAGDTLRFRTGAGIVADSDPAHELDETRAKARGMLQAIGA</sequence>
<dbReference type="InterPro" id="IPR005801">
    <property type="entry name" value="ADC_synthase"/>
</dbReference>